<protein>
    <submittedName>
        <fullName evidence="1">Uncharacterized protein</fullName>
    </submittedName>
</protein>
<dbReference type="Proteomes" id="UP000242414">
    <property type="component" value="Unassembled WGS sequence"/>
</dbReference>
<evidence type="ECO:0000313" key="1">
    <source>
        <dbReference type="EMBL" id="ORE08694.1"/>
    </source>
</evidence>
<name>A0A1X0R9P4_RHIZD</name>
<dbReference type="EMBL" id="KV921885">
    <property type="protein sequence ID" value="ORE08694.1"/>
    <property type="molecule type" value="Genomic_DNA"/>
</dbReference>
<reference evidence="1" key="1">
    <citation type="journal article" date="2016" name="Proc. Natl. Acad. Sci. U.S.A.">
        <title>Lipid metabolic changes in an early divergent fungus govern the establishment of a mutualistic symbiosis with endobacteria.</title>
        <authorList>
            <person name="Lastovetsky O.A."/>
            <person name="Gaspar M.L."/>
            <person name="Mondo S.J."/>
            <person name="LaButti K.M."/>
            <person name="Sandor L."/>
            <person name="Grigoriev I.V."/>
            <person name="Henry S.A."/>
            <person name="Pawlowska T.E."/>
        </authorList>
    </citation>
    <scope>NUCLEOTIDE SEQUENCE [LARGE SCALE GENOMIC DNA]</scope>
    <source>
        <strain evidence="1">ATCC 52814</strain>
    </source>
</reference>
<dbReference type="AlphaFoldDB" id="A0A1X0R9P4"/>
<gene>
    <name evidence="1" type="ORF">BCV72DRAFT_323066</name>
</gene>
<proteinExistence type="predicted"/>
<accession>A0A1X0R9P4</accession>
<sequence>MQDACINTNVFFAYAIRPASSMKAVQKSASIQQVKLLVHWSLNSNTFEEYYHLPQDQHQHG</sequence>
<dbReference type="VEuPathDB" id="FungiDB:BCV72DRAFT_323066"/>
<organism evidence="1">
    <name type="scientific">Rhizopus microsporus var. microsporus</name>
    <dbReference type="NCBI Taxonomy" id="86635"/>
    <lineage>
        <taxon>Eukaryota</taxon>
        <taxon>Fungi</taxon>
        <taxon>Fungi incertae sedis</taxon>
        <taxon>Mucoromycota</taxon>
        <taxon>Mucoromycotina</taxon>
        <taxon>Mucoromycetes</taxon>
        <taxon>Mucorales</taxon>
        <taxon>Mucorineae</taxon>
        <taxon>Rhizopodaceae</taxon>
        <taxon>Rhizopus</taxon>
    </lineage>
</organism>